<feature type="transmembrane region" description="Helical" evidence="1">
    <location>
        <begin position="17"/>
        <end position="34"/>
    </location>
</feature>
<dbReference type="OrthoDB" id="9786473at2"/>
<feature type="transmembrane region" description="Helical" evidence="1">
    <location>
        <begin position="140"/>
        <end position="167"/>
    </location>
</feature>
<dbReference type="PIRSF" id="PIRSF020606">
    <property type="entry name" value="UCP020606"/>
    <property type="match status" value="1"/>
</dbReference>
<name>A0A437QMT0_9PROT</name>
<dbReference type="Proteomes" id="UP000287447">
    <property type="component" value="Unassembled WGS sequence"/>
</dbReference>
<feature type="transmembrane region" description="Helical" evidence="1">
    <location>
        <begin position="40"/>
        <end position="58"/>
    </location>
</feature>
<evidence type="ECO:0000313" key="2">
    <source>
        <dbReference type="EMBL" id="RVU35833.1"/>
    </source>
</evidence>
<organism evidence="2 3">
    <name type="scientific">Hwanghaeella grinnelliae</name>
    <dbReference type="NCBI Taxonomy" id="2500179"/>
    <lineage>
        <taxon>Bacteria</taxon>
        <taxon>Pseudomonadati</taxon>
        <taxon>Pseudomonadota</taxon>
        <taxon>Alphaproteobacteria</taxon>
        <taxon>Rhodospirillales</taxon>
        <taxon>Rhodospirillaceae</taxon>
        <taxon>Hwanghaeella</taxon>
    </lineage>
</organism>
<dbReference type="EMBL" id="SADE01000002">
    <property type="protein sequence ID" value="RVU35833.1"/>
    <property type="molecule type" value="Genomic_DNA"/>
</dbReference>
<proteinExistence type="predicted"/>
<keyword evidence="3" id="KW-1185">Reference proteome</keyword>
<feature type="transmembrane region" description="Helical" evidence="1">
    <location>
        <begin position="108"/>
        <end position="128"/>
    </location>
</feature>
<keyword evidence="1" id="KW-0812">Transmembrane</keyword>
<feature type="transmembrane region" description="Helical" evidence="1">
    <location>
        <begin position="65"/>
        <end position="88"/>
    </location>
</feature>
<dbReference type="Pfam" id="PF09997">
    <property type="entry name" value="DUF2238"/>
    <property type="match status" value="1"/>
</dbReference>
<reference evidence="3" key="1">
    <citation type="submission" date="2019-01" db="EMBL/GenBank/DDBJ databases">
        <title>Gri0909 isolated from a small marine red alga.</title>
        <authorList>
            <person name="Kim J."/>
            <person name="Jeong S.E."/>
            <person name="Jeon C.O."/>
        </authorList>
    </citation>
    <scope>NUCLEOTIDE SEQUENCE [LARGE SCALE GENOMIC DNA]</scope>
    <source>
        <strain evidence="3">Gri0909</strain>
    </source>
</reference>
<gene>
    <name evidence="2" type="ORF">EOI86_11240</name>
</gene>
<dbReference type="InterPro" id="IPR014509">
    <property type="entry name" value="YjdF-like"/>
</dbReference>
<evidence type="ECO:0000256" key="1">
    <source>
        <dbReference type="SAM" id="Phobius"/>
    </source>
</evidence>
<evidence type="ECO:0000313" key="3">
    <source>
        <dbReference type="Proteomes" id="UP000287447"/>
    </source>
</evidence>
<protein>
    <submittedName>
        <fullName evidence="2">DUF2238 domain-containing protein</fullName>
    </submittedName>
</protein>
<sequence>MPQAAAQEEPLITQKKLEFVLLLLCAAALVVSGIGPFDRLTWFLEVWPVMLGLPLLVLTSGRFPLSFLVYVLLFVHALILLVGGHYSYANVPLGFWLQDVFDFTRNHYDRIGHLAQGFIPALLAREILVRTSPLKGSRWLPFLVVCFCLAFSALYELLEWAAAVVLGEGADEFLGTQGDPWDTQTDMFLALSGAVASLLLLSKWHDRSMARLTAAVGR</sequence>
<comment type="caution">
    <text evidence="2">The sequence shown here is derived from an EMBL/GenBank/DDBJ whole genome shotgun (WGS) entry which is preliminary data.</text>
</comment>
<keyword evidence="1" id="KW-0472">Membrane</keyword>
<dbReference type="AlphaFoldDB" id="A0A437QMT0"/>
<accession>A0A437QMT0</accession>
<dbReference type="InterPro" id="IPR058534">
    <property type="entry name" value="YjdF"/>
</dbReference>
<feature type="transmembrane region" description="Helical" evidence="1">
    <location>
        <begin position="187"/>
        <end position="204"/>
    </location>
</feature>
<keyword evidence="1" id="KW-1133">Transmembrane helix</keyword>